<dbReference type="PANTHER" id="PTHR10458">
    <property type="entry name" value="PEPTIDE DEFORMYLASE"/>
    <property type="match status" value="1"/>
</dbReference>
<dbReference type="OrthoDB" id="276063at2759"/>
<comment type="catalytic activity">
    <reaction evidence="6 7">
        <text>N-terminal N-formyl-L-methionyl-[peptide] + H2O = N-terminal L-methionyl-[peptide] + formate</text>
        <dbReference type="Rhea" id="RHEA:24420"/>
        <dbReference type="Rhea" id="RHEA-COMP:10639"/>
        <dbReference type="Rhea" id="RHEA-COMP:10640"/>
        <dbReference type="ChEBI" id="CHEBI:15377"/>
        <dbReference type="ChEBI" id="CHEBI:15740"/>
        <dbReference type="ChEBI" id="CHEBI:49298"/>
        <dbReference type="ChEBI" id="CHEBI:64731"/>
        <dbReference type="EC" id="3.5.1.88"/>
    </reaction>
</comment>
<evidence type="ECO:0000256" key="2">
    <source>
        <dbReference type="ARBA" id="ARBA00022723"/>
    </source>
</evidence>
<organism evidence="8 9">
    <name type="scientific">Leptobrachium leishanense</name>
    <name type="common">Leishan spiny toad</name>
    <dbReference type="NCBI Taxonomy" id="445787"/>
    <lineage>
        <taxon>Eukaryota</taxon>
        <taxon>Metazoa</taxon>
        <taxon>Chordata</taxon>
        <taxon>Craniata</taxon>
        <taxon>Vertebrata</taxon>
        <taxon>Euteleostomi</taxon>
        <taxon>Amphibia</taxon>
        <taxon>Batrachia</taxon>
        <taxon>Anura</taxon>
        <taxon>Pelobatoidea</taxon>
        <taxon>Megophryidae</taxon>
        <taxon>Leptobrachium</taxon>
    </lineage>
</organism>
<protein>
    <recommendedName>
        <fullName evidence="7">Peptide deformylase</fullName>
        <ecNumber evidence="7">3.5.1.88</ecNumber>
    </recommendedName>
</protein>
<dbReference type="HAMAP" id="MF_00163">
    <property type="entry name" value="Pep_deformylase"/>
    <property type="match status" value="1"/>
</dbReference>
<accession>A0A8C5QXK3</accession>
<evidence type="ECO:0000256" key="6">
    <source>
        <dbReference type="ARBA" id="ARBA00048875"/>
    </source>
</evidence>
<sequence>MTRVTSHILLGGCELSSPVRSVVMLLLRGWQSLSYVLIRCSKIVVSSRSLHVSCFSSSWAGLKRRSYWRHLRRSILGPPAPPYKQVTQTGDPILRCKASPVSIDQISHPDTLNVLDRMVSVLRTGGCVGLSAPQLGVPLRIMVFELTEKMCQIVPPEVLAAREMVPIPLKVFMNPQMRILDSRTLTFPEGCWSIQGFSAMVPRYYAVEISGLNEQRKPVTWQAKGWAARIVQHEMDHLDGVMYIDKMDPRTFTNINWPCVND</sequence>
<comment type="similarity">
    <text evidence="1 7">Belongs to the polypeptide deformylase family.</text>
</comment>
<dbReference type="SUPFAM" id="SSF56420">
    <property type="entry name" value="Peptide deformylase"/>
    <property type="match status" value="1"/>
</dbReference>
<dbReference type="GO" id="GO:0046872">
    <property type="term" value="F:metal ion binding"/>
    <property type="evidence" value="ECO:0007669"/>
    <property type="project" value="UniProtKB-KW"/>
</dbReference>
<keyword evidence="9" id="KW-1185">Reference proteome</keyword>
<dbReference type="Gene3D" id="3.90.45.10">
    <property type="entry name" value="Peptide deformylase"/>
    <property type="match status" value="1"/>
</dbReference>
<name>A0A8C5QXK3_9ANUR</name>
<dbReference type="PRINTS" id="PR01576">
    <property type="entry name" value="PDEFORMYLASE"/>
</dbReference>
<comment type="function">
    <text evidence="5 7">Removes the formyl group from the N-terminal Met of newly synthesized proteins.</text>
</comment>
<dbReference type="InterPro" id="IPR036821">
    <property type="entry name" value="Peptide_deformylase_sf"/>
</dbReference>
<dbReference type="EC" id="3.5.1.88" evidence="7"/>
<evidence type="ECO:0000313" key="9">
    <source>
        <dbReference type="Proteomes" id="UP000694569"/>
    </source>
</evidence>
<evidence type="ECO:0000256" key="5">
    <source>
        <dbReference type="ARBA" id="ARBA00037114"/>
    </source>
</evidence>
<evidence type="ECO:0000256" key="7">
    <source>
        <dbReference type="RuleBase" id="RU362111"/>
    </source>
</evidence>
<dbReference type="GO" id="GO:0005739">
    <property type="term" value="C:mitochondrion"/>
    <property type="evidence" value="ECO:0007669"/>
    <property type="project" value="UniProtKB-ARBA"/>
</dbReference>
<dbReference type="Ensembl" id="ENSLLET00000045467.1">
    <property type="protein sequence ID" value="ENSLLEP00000043721.1"/>
    <property type="gene ID" value="ENSLLEG00000027795.1"/>
</dbReference>
<reference evidence="8" key="2">
    <citation type="submission" date="2025-09" db="UniProtKB">
        <authorList>
            <consortium name="Ensembl"/>
        </authorList>
    </citation>
    <scope>IDENTIFICATION</scope>
</reference>
<keyword evidence="4 7" id="KW-0648">Protein biosynthesis</keyword>
<dbReference type="GO" id="GO:0006412">
    <property type="term" value="P:translation"/>
    <property type="evidence" value="ECO:0007669"/>
    <property type="project" value="UniProtKB-KW"/>
</dbReference>
<dbReference type="NCBIfam" id="NF001159">
    <property type="entry name" value="PRK00150.1-3"/>
    <property type="match status" value="1"/>
</dbReference>
<evidence type="ECO:0000256" key="1">
    <source>
        <dbReference type="ARBA" id="ARBA00010759"/>
    </source>
</evidence>
<dbReference type="InterPro" id="IPR023635">
    <property type="entry name" value="Peptide_deformylase"/>
</dbReference>
<evidence type="ECO:0000256" key="4">
    <source>
        <dbReference type="ARBA" id="ARBA00022917"/>
    </source>
</evidence>
<dbReference type="CDD" id="cd00487">
    <property type="entry name" value="Pep_deformylase"/>
    <property type="match status" value="1"/>
</dbReference>
<dbReference type="GeneTree" id="ENSGT00390000018698"/>
<dbReference type="Proteomes" id="UP000694569">
    <property type="component" value="Unplaced"/>
</dbReference>
<dbReference type="PANTHER" id="PTHR10458:SF2">
    <property type="entry name" value="PEPTIDE DEFORMYLASE, MITOCHONDRIAL"/>
    <property type="match status" value="1"/>
</dbReference>
<dbReference type="FunFam" id="3.90.45.10:FF:000003">
    <property type="entry name" value="Peptide deformylase"/>
    <property type="match status" value="1"/>
</dbReference>
<dbReference type="AlphaFoldDB" id="A0A8C5QXK3"/>
<dbReference type="Pfam" id="PF01327">
    <property type="entry name" value="Pep_deformylase"/>
    <property type="match status" value="1"/>
</dbReference>
<dbReference type="GO" id="GO:0042586">
    <property type="term" value="F:peptide deformylase activity"/>
    <property type="evidence" value="ECO:0007669"/>
    <property type="project" value="UniProtKB-EC"/>
</dbReference>
<gene>
    <name evidence="8" type="primary">PDF</name>
</gene>
<evidence type="ECO:0000256" key="3">
    <source>
        <dbReference type="ARBA" id="ARBA00022801"/>
    </source>
</evidence>
<keyword evidence="2 7" id="KW-0479">Metal-binding</keyword>
<evidence type="ECO:0000313" key="8">
    <source>
        <dbReference type="Ensembl" id="ENSLLEP00000043721.1"/>
    </source>
</evidence>
<keyword evidence="3 7" id="KW-0378">Hydrolase</keyword>
<proteinExistence type="inferred from homology"/>
<reference evidence="8" key="1">
    <citation type="submission" date="2025-08" db="UniProtKB">
        <authorList>
            <consortium name="Ensembl"/>
        </authorList>
    </citation>
    <scope>IDENTIFICATION</scope>
</reference>